<gene>
    <name evidence="4" type="ordered locus">FraEuI1c_5061</name>
</gene>
<dbReference type="SUPFAM" id="SSF56801">
    <property type="entry name" value="Acetyl-CoA synthetase-like"/>
    <property type="match status" value="1"/>
</dbReference>
<sequence>MPPAEPAAPTIREPLTPPGPLTIPEALTIPGLLAVRRREDADLRALVGDDDAVTYRELDDASRALAARLVAAGVGKGSRVGLVMPNGVGWAVHALAVTRLGAVLVPLSTLLRPPELVAQLRAAAVTELVVVPAFRGRDYRAELDAEVPGLTERLRAGGRQPAVPSLRAVWTPDELPAAAAPAELVDALERVVRPADDLVVLFTSGSSGGPKGVLHTHGNALRAVASSLDARRVGPGERLYIPMPFFWTGGFGAGLLSVLVAGATLLTEAEPEPGRTLRFLERERVTLFRGWPDQAARLAAHPDFPTVDLSSLRPGSLGAILPAAARPAAGARANLFGMTESFGPYCGSRLDTDLPAGKHGSCGQPFAGVEVRVVDPATGEPLPPGAEGEIRLRGPHLMRGICGRHRANVFDRDGFYPTADAGVLDAEGYLWYRGRLDDMFKVSGATVYPLEVETALRGLAGVREAFVTDVADEAGDRHVAALVVVTPGATDGSEAMAGPDGLAEQARSRLSSFKVPTRWLVVTDPAAVPRLASGKADVGALRRLLREQGVVRSRKVRPA</sequence>
<evidence type="ECO:0000259" key="3">
    <source>
        <dbReference type="Pfam" id="PF13193"/>
    </source>
</evidence>
<dbReference type="HOGENOM" id="CLU_000022_59_7_11"/>
<evidence type="ECO:0000259" key="2">
    <source>
        <dbReference type="Pfam" id="PF00501"/>
    </source>
</evidence>
<dbReference type="InterPro" id="IPR025110">
    <property type="entry name" value="AMP-bd_C"/>
</dbReference>
<dbReference type="EMBL" id="CP002299">
    <property type="protein sequence ID" value="ADP83050.1"/>
    <property type="molecule type" value="Genomic_DNA"/>
</dbReference>
<dbReference type="InterPro" id="IPR020845">
    <property type="entry name" value="AMP-binding_CS"/>
</dbReference>
<keyword evidence="5" id="KW-1185">Reference proteome</keyword>
<dbReference type="InterPro" id="IPR042099">
    <property type="entry name" value="ANL_N_sf"/>
</dbReference>
<dbReference type="CDD" id="cd04433">
    <property type="entry name" value="AFD_class_I"/>
    <property type="match status" value="1"/>
</dbReference>
<proteinExistence type="predicted"/>
<protein>
    <submittedName>
        <fullName evidence="4">AMP-dependent synthetase and ligase</fullName>
    </submittedName>
</protein>
<dbReference type="STRING" id="298654.FraEuI1c_5061"/>
<dbReference type="GO" id="GO:0016878">
    <property type="term" value="F:acid-thiol ligase activity"/>
    <property type="evidence" value="ECO:0007669"/>
    <property type="project" value="UniProtKB-ARBA"/>
</dbReference>
<dbReference type="InterPro" id="IPR050237">
    <property type="entry name" value="ATP-dep_AMP-bd_enzyme"/>
</dbReference>
<dbReference type="InterPro" id="IPR045851">
    <property type="entry name" value="AMP-bd_C_sf"/>
</dbReference>
<feature type="domain" description="AMP-dependent synthetase/ligase" evidence="2">
    <location>
        <begin position="38"/>
        <end position="400"/>
    </location>
</feature>
<dbReference type="eggNOG" id="COG0318">
    <property type="taxonomic scope" value="Bacteria"/>
</dbReference>
<dbReference type="Pfam" id="PF13193">
    <property type="entry name" value="AMP-binding_C"/>
    <property type="match status" value="1"/>
</dbReference>
<reference evidence="4 5" key="1">
    <citation type="submission" date="2010-10" db="EMBL/GenBank/DDBJ databases">
        <title>Complete sequence of Frankia sp. EuI1c.</title>
        <authorList>
            <consortium name="US DOE Joint Genome Institute"/>
            <person name="Lucas S."/>
            <person name="Copeland A."/>
            <person name="Lapidus A."/>
            <person name="Cheng J.-F."/>
            <person name="Bruce D."/>
            <person name="Goodwin L."/>
            <person name="Pitluck S."/>
            <person name="Chertkov O."/>
            <person name="Detter J.C."/>
            <person name="Han C."/>
            <person name="Tapia R."/>
            <person name="Land M."/>
            <person name="Hauser L."/>
            <person name="Jeffries C."/>
            <person name="Kyrpides N."/>
            <person name="Ivanova N."/>
            <person name="Mikhailova N."/>
            <person name="Beauchemin N."/>
            <person name="Sen A."/>
            <person name="Sur S.A."/>
            <person name="Gtari M."/>
            <person name="Wall L."/>
            <person name="Tisa L."/>
            <person name="Woyke T."/>
        </authorList>
    </citation>
    <scope>NUCLEOTIDE SEQUENCE [LARGE SCALE GENOMIC DNA]</scope>
    <source>
        <strain evidence="5">DSM 45817 / CECT 9037 / EuI1c</strain>
    </source>
</reference>
<dbReference type="Proteomes" id="UP000002484">
    <property type="component" value="Chromosome"/>
</dbReference>
<dbReference type="PANTHER" id="PTHR43767:SF1">
    <property type="entry name" value="NONRIBOSOMAL PEPTIDE SYNTHASE PES1 (EUROFUNG)-RELATED"/>
    <property type="match status" value="1"/>
</dbReference>
<feature type="domain" description="AMP-binding enzyme C-terminal" evidence="3">
    <location>
        <begin position="451"/>
        <end position="535"/>
    </location>
</feature>
<evidence type="ECO:0000313" key="5">
    <source>
        <dbReference type="Proteomes" id="UP000002484"/>
    </source>
</evidence>
<dbReference type="Pfam" id="PF00501">
    <property type="entry name" value="AMP-binding"/>
    <property type="match status" value="1"/>
</dbReference>
<dbReference type="AlphaFoldDB" id="E3J4D1"/>
<dbReference type="KEGG" id="fri:FraEuI1c_5061"/>
<dbReference type="InterPro" id="IPR000873">
    <property type="entry name" value="AMP-dep_synth/lig_dom"/>
</dbReference>
<dbReference type="InParanoid" id="E3J4D1"/>
<dbReference type="Gene3D" id="3.30.300.30">
    <property type="match status" value="1"/>
</dbReference>
<accession>E3J4D1</accession>
<dbReference type="PROSITE" id="PS00455">
    <property type="entry name" value="AMP_BINDING"/>
    <property type="match status" value="1"/>
</dbReference>
<keyword evidence="4" id="KW-0436">Ligase</keyword>
<organism evidence="4 5">
    <name type="scientific">Pseudofrankia inefficax (strain DSM 45817 / CECT 9037 / DDB 130130 / EuI1c)</name>
    <name type="common">Frankia inefficax</name>
    <dbReference type="NCBI Taxonomy" id="298654"/>
    <lineage>
        <taxon>Bacteria</taxon>
        <taxon>Bacillati</taxon>
        <taxon>Actinomycetota</taxon>
        <taxon>Actinomycetes</taxon>
        <taxon>Frankiales</taxon>
        <taxon>Frankiaceae</taxon>
        <taxon>Pseudofrankia</taxon>
    </lineage>
</organism>
<evidence type="ECO:0000256" key="1">
    <source>
        <dbReference type="SAM" id="MobiDB-lite"/>
    </source>
</evidence>
<evidence type="ECO:0000313" key="4">
    <source>
        <dbReference type="EMBL" id="ADP83050.1"/>
    </source>
</evidence>
<name>E3J4D1_PSEI1</name>
<feature type="region of interest" description="Disordered" evidence="1">
    <location>
        <begin position="1"/>
        <end position="20"/>
    </location>
</feature>
<dbReference type="PANTHER" id="PTHR43767">
    <property type="entry name" value="LONG-CHAIN-FATTY-ACID--COA LIGASE"/>
    <property type="match status" value="1"/>
</dbReference>
<dbReference type="Gene3D" id="3.40.50.12780">
    <property type="entry name" value="N-terminal domain of ligase-like"/>
    <property type="match status" value="1"/>
</dbReference>